<feature type="compositionally biased region" description="Polar residues" evidence="1">
    <location>
        <begin position="89"/>
        <end position="103"/>
    </location>
</feature>
<dbReference type="Proteomes" id="UP000320386">
    <property type="component" value="Chromosome"/>
</dbReference>
<keyword evidence="2" id="KW-1133">Transmembrane helix</keyword>
<dbReference type="KEGG" id="mcad:Pan265_07440"/>
<keyword evidence="2" id="KW-0812">Transmembrane</keyword>
<keyword evidence="4" id="KW-1185">Reference proteome</keyword>
<dbReference type="RefSeq" id="WP_145445041.1">
    <property type="nucleotide sequence ID" value="NZ_CP036280.1"/>
</dbReference>
<dbReference type="AlphaFoldDB" id="A0A518BV94"/>
<feature type="transmembrane region" description="Helical" evidence="2">
    <location>
        <begin position="12"/>
        <end position="35"/>
    </location>
</feature>
<organism evidence="3 4">
    <name type="scientific">Mucisphaera calidilacus</name>
    <dbReference type="NCBI Taxonomy" id="2527982"/>
    <lineage>
        <taxon>Bacteria</taxon>
        <taxon>Pseudomonadati</taxon>
        <taxon>Planctomycetota</taxon>
        <taxon>Phycisphaerae</taxon>
        <taxon>Phycisphaerales</taxon>
        <taxon>Phycisphaeraceae</taxon>
        <taxon>Mucisphaera</taxon>
    </lineage>
</organism>
<accession>A0A518BV94</accession>
<reference evidence="3 4" key="1">
    <citation type="submission" date="2019-02" db="EMBL/GenBank/DDBJ databases">
        <title>Deep-cultivation of Planctomycetes and their phenomic and genomic characterization uncovers novel biology.</title>
        <authorList>
            <person name="Wiegand S."/>
            <person name="Jogler M."/>
            <person name="Boedeker C."/>
            <person name="Pinto D."/>
            <person name="Vollmers J."/>
            <person name="Rivas-Marin E."/>
            <person name="Kohn T."/>
            <person name="Peeters S.H."/>
            <person name="Heuer A."/>
            <person name="Rast P."/>
            <person name="Oberbeckmann S."/>
            <person name="Bunk B."/>
            <person name="Jeske O."/>
            <person name="Meyerdierks A."/>
            <person name="Storesund J.E."/>
            <person name="Kallscheuer N."/>
            <person name="Luecker S."/>
            <person name="Lage O.M."/>
            <person name="Pohl T."/>
            <person name="Merkel B.J."/>
            <person name="Hornburger P."/>
            <person name="Mueller R.-W."/>
            <person name="Bruemmer F."/>
            <person name="Labrenz M."/>
            <person name="Spormann A.M."/>
            <person name="Op den Camp H."/>
            <person name="Overmann J."/>
            <person name="Amann R."/>
            <person name="Jetten M.S.M."/>
            <person name="Mascher T."/>
            <person name="Medema M.H."/>
            <person name="Devos D.P."/>
            <person name="Kaster A.-K."/>
            <person name="Ovreas L."/>
            <person name="Rohde M."/>
            <person name="Galperin M.Y."/>
            <person name="Jogler C."/>
        </authorList>
    </citation>
    <scope>NUCLEOTIDE SEQUENCE [LARGE SCALE GENOMIC DNA]</scope>
    <source>
        <strain evidence="3 4">Pan265</strain>
    </source>
</reference>
<name>A0A518BV94_9BACT</name>
<gene>
    <name evidence="3" type="ORF">Pan265_07440</name>
</gene>
<evidence type="ECO:0000256" key="1">
    <source>
        <dbReference type="SAM" id="MobiDB-lite"/>
    </source>
</evidence>
<dbReference type="EMBL" id="CP036280">
    <property type="protein sequence ID" value="QDU70902.1"/>
    <property type="molecule type" value="Genomic_DNA"/>
</dbReference>
<keyword evidence="2" id="KW-0472">Membrane</keyword>
<protein>
    <submittedName>
        <fullName evidence="3">Uncharacterized protein</fullName>
    </submittedName>
</protein>
<feature type="region of interest" description="Disordered" evidence="1">
    <location>
        <begin position="89"/>
        <end position="111"/>
    </location>
</feature>
<evidence type="ECO:0000256" key="2">
    <source>
        <dbReference type="SAM" id="Phobius"/>
    </source>
</evidence>
<proteinExistence type="predicted"/>
<evidence type="ECO:0000313" key="3">
    <source>
        <dbReference type="EMBL" id="QDU70902.1"/>
    </source>
</evidence>
<evidence type="ECO:0000313" key="4">
    <source>
        <dbReference type="Proteomes" id="UP000320386"/>
    </source>
</evidence>
<dbReference type="OrthoDB" id="274988at2"/>
<sequence>MSEPSRKRRIPIVKITLGLLALGLATVGVLAYLLLATPGHVRQAQAFIEQTPQPKLSQIAESLEQRFTNRLGDNASSIDNSTRQLLQGTASAGTSPDLSLARNSSEDDENAPQTITMSYDEINAWLSQRLDSWVRNQGGQLPQFARDYLLTHKDGRLALAFRMSSDGISGWVSVFLKLQINTHDTATVTVTGIEAGHLRMPSNNISLRLREYAKKNASSSAKTLADAFNGKSFDPVFPMDRKTDVRVTDISTTQQGITVTIVKEKR</sequence>